<sequence length="218" mass="23961">MSAIEKTTNPENDCNCDPYLLSLVQPSTQNDKNNKQQGKSTGLFLASITGGLALSLTAICYPFVAPALRRVVLPFVPASTNQVENVLKALSSVKTGGRLIDLGSGDGRIVLAAAQKGYQSHGVELNSVLVGYSKYSAWRNKLKNATFSRTDLFKVNYSKYETVVIFGVDEMMPELEDLFKSQLIPSSHVIACRFPLPNWKPIKILGEGIDTVWLYEVK</sequence>
<keyword evidence="2" id="KW-0489">Methyltransferase</keyword>
<evidence type="ECO:0000256" key="1">
    <source>
        <dbReference type="ARBA" id="ARBA00010633"/>
    </source>
</evidence>
<dbReference type="CDD" id="cd02440">
    <property type="entry name" value="AdoMet_MTases"/>
    <property type="match status" value="1"/>
</dbReference>
<dbReference type="SUPFAM" id="SSF53335">
    <property type="entry name" value="S-adenosyl-L-methionine-dependent methyltransferases"/>
    <property type="match status" value="1"/>
</dbReference>
<keyword evidence="3" id="KW-0808">Transferase</keyword>
<dbReference type="GO" id="GO:0032259">
    <property type="term" value="P:methylation"/>
    <property type="evidence" value="ECO:0007669"/>
    <property type="project" value="UniProtKB-KW"/>
</dbReference>
<evidence type="ECO:0000256" key="5">
    <source>
        <dbReference type="SAM" id="Phobius"/>
    </source>
</evidence>
<dbReference type="AlphaFoldDB" id="A0A4Y7LRF4"/>
<feature type="transmembrane region" description="Helical" evidence="5">
    <location>
        <begin position="42"/>
        <end position="64"/>
    </location>
</feature>
<dbReference type="PANTHER" id="PTHR13610">
    <property type="entry name" value="METHYLTRANSFERASE DOMAIN-CONTAINING PROTEIN"/>
    <property type="match status" value="1"/>
</dbReference>
<gene>
    <name evidence="7" type="primary">EOG090X0HEX</name>
</gene>
<dbReference type="Gene3D" id="3.40.50.150">
    <property type="entry name" value="Vaccinia Virus protein VP39"/>
    <property type="match status" value="1"/>
</dbReference>
<accession>A0A4Y7LRF4</accession>
<proteinExistence type="evidence at transcript level"/>
<evidence type="ECO:0000259" key="6">
    <source>
        <dbReference type="Pfam" id="PF13847"/>
    </source>
</evidence>
<keyword evidence="5" id="KW-0472">Membrane</keyword>
<keyword evidence="5" id="KW-0812">Transmembrane</keyword>
<protein>
    <submittedName>
        <fullName evidence="7">EOG090X0HEX</fullName>
    </submittedName>
</protein>
<evidence type="ECO:0000256" key="3">
    <source>
        <dbReference type="ARBA" id="ARBA00022679"/>
    </source>
</evidence>
<feature type="domain" description="Methyltransferase" evidence="6">
    <location>
        <begin position="95"/>
        <end position="169"/>
    </location>
</feature>
<keyword evidence="4" id="KW-0949">S-adenosyl-L-methionine</keyword>
<dbReference type="InterPro" id="IPR026170">
    <property type="entry name" value="FAM173A/B"/>
</dbReference>
<organism evidence="7">
    <name type="scientific">Eubosmina coregoni</name>
    <dbReference type="NCBI Taxonomy" id="186181"/>
    <lineage>
        <taxon>Eukaryota</taxon>
        <taxon>Metazoa</taxon>
        <taxon>Ecdysozoa</taxon>
        <taxon>Arthropoda</taxon>
        <taxon>Crustacea</taxon>
        <taxon>Branchiopoda</taxon>
        <taxon>Diplostraca</taxon>
        <taxon>Cladocera</taxon>
        <taxon>Anomopoda</taxon>
        <taxon>Bosminidae</taxon>
        <taxon>Eubosmina</taxon>
    </lineage>
</organism>
<dbReference type="GO" id="GO:1905706">
    <property type="term" value="P:regulation of mitochondrial ATP synthesis coupled proton transport"/>
    <property type="evidence" value="ECO:0007669"/>
    <property type="project" value="TreeGrafter"/>
</dbReference>
<evidence type="ECO:0000256" key="2">
    <source>
        <dbReference type="ARBA" id="ARBA00022603"/>
    </source>
</evidence>
<dbReference type="GO" id="GO:0016279">
    <property type="term" value="F:protein-lysine N-methyltransferase activity"/>
    <property type="evidence" value="ECO:0007669"/>
    <property type="project" value="InterPro"/>
</dbReference>
<dbReference type="InterPro" id="IPR029063">
    <property type="entry name" value="SAM-dependent_MTases_sf"/>
</dbReference>
<reference evidence="7" key="1">
    <citation type="submission" date="2018-08" db="EMBL/GenBank/DDBJ databases">
        <authorList>
            <person name="Cornetti L."/>
        </authorList>
    </citation>
    <scope>NUCLEOTIDE SEQUENCE</scope>
    <source>
        <strain evidence="7">FI-BAL1-1</strain>
    </source>
</reference>
<dbReference type="GO" id="GO:0005739">
    <property type="term" value="C:mitochondrion"/>
    <property type="evidence" value="ECO:0007669"/>
    <property type="project" value="TreeGrafter"/>
</dbReference>
<name>A0A4Y7LRF4_9CRUS</name>
<comment type="similarity">
    <text evidence="1">Belongs to the ANT/ATPSC lysine N-methyltransferase family.</text>
</comment>
<evidence type="ECO:0000256" key="4">
    <source>
        <dbReference type="ARBA" id="ARBA00022691"/>
    </source>
</evidence>
<keyword evidence="5" id="KW-1133">Transmembrane helix</keyword>
<dbReference type="InterPro" id="IPR025714">
    <property type="entry name" value="Methyltranfer_dom"/>
</dbReference>
<evidence type="ECO:0000313" key="7">
    <source>
        <dbReference type="EMBL" id="SVE70155.1"/>
    </source>
</evidence>
<dbReference type="PANTHER" id="PTHR13610:SF9">
    <property type="entry name" value="FI06469P"/>
    <property type="match status" value="1"/>
</dbReference>
<dbReference type="Pfam" id="PF13847">
    <property type="entry name" value="Methyltransf_31"/>
    <property type="match status" value="1"/>
</dbReference>
<dbReference type="EMBL" id="LR000536">
    <property type="protein sequence ID" value="SVE70155.1"/>
    <property type="molecule type" value="mRNA"/>
</dbReference>